<dbReference type="Pfam" id="PF01161">
    <property type="entry name" value="PBP"/>
    <property type="match status" value="1"/>
</dbReference>
<keyword evidence="6" id="KW-0687">Ribonucleoprotein</keyword>
<protein>
    <recommendedName>
        <fullName evidence="5">Large ribosomal subunit protein mL38</fullName>
    </recommendedName>
</protein>
<dbReference type="PANTHER" id="PTHR11362">
    <property type="entry name" value="PHOSPHATIDYLETHANOLAMINE-BINDING PROTEIN"/>
    <property type="match status" value="1"/>
</dbReference>
<dbReference type="OrthoDB" id="2153661at2759"/>
<dbReference type="FunFam" id="1.20.58.1180:FF:000001">
    <property type="entry name" value="Mitochondrial large ribosomal subunit YmL35"/>
    <property type="match status" value="1"/>
</dbReference>
<comment type="subcellular location">
    <subcellularLocation>
        <location evidence="1">Mitochondrion</location>
    </subcellularLocation>
</comment>
<reference evidence="6" key="1">
    <citation type="journal article" date="2021" name="IMA Fungus">
        <title>Genomic characterization of three marine fungi, including Emericellopsis atlantica sp. nov. with signatures of a generalist lifestyle and marine biomass degradation.</title>
        <authorList>
            <person name="Hagestad O.C."/>
            <person name="Hou L."/>
            <person name="Andersen J.H."/>
            <person name="Hansen E.H."/>
            <person name="Altermark B."/>
            <person name="Li C."/>
            <person name="Kuhnert E."/>
            <person name="Cox R.J."/>
            <person name="Crous P.W."/>
            <person name="Spatafora J.W."/>
            <person name="Lail K."/>
            <person name="Amirebrahimi M."/>
            <person name="Lipzen A."/>
            <person name="Pangilinan J."/>
            <person name="Andreopoulos W."/>
            <person name="Hayes R.D."/>
            <person name="Ng V."/>
            <person name="Grigoriev I.V."/>
            <person name="Jackson S.A."/>
            <person name="Sutton T.D.S."/>
            <person name="Dobson A.D.W."/>
            <person name="Rama T."/>
        </authorList>
    </citation>
    <scope>NUCLEOTIDE SEQUENCE</scope>
    <source>
        <strain evidence="6">TRa3180A</strain>
    </source>
</reference>
<proteinExistence type="inferred from homology"/>
<dbReference type="InterPro" id="IPR036610">
    <property type="entry name" value="PEBP-like_sf"/>
</dbReference>
<dbReference type="Gene3D" id="1.20.58.1180">
    <property type="match status" value="1"/>
</dbReference>
<dbReference type="PANTHER" id="PTHR11362:SF82">
    <property type="entry name" value="PHOSPHATIDYLETHANOLAMINE-BINDING PROTEIN 4"/>
    <property type="match status" value="1"/>
</dbReference>
<name>A0A9P7ZBL2_9HELO</name>
<evidence type="ECO:0000256" key="3">
    <source>
        <dbReference type="ARBA" id="ARBA00037226"/>
    </source>
</evidence>
<dbReference type="EMBL" id="MU253741">
    <property type="protein sequence ID" value="KAG9248906.1"/>
    <property type="molecule type" value="Genomic_DNA"/>
</dbReference>
<evidence type="ECO:0000256" key="4">
    <source>
        <dbReference type="ARBA" id="ARBA00038016"/>
    </source>
</evidence>
<evidence type="ECO:0000256" key="5">
    <source>
        <dbReference type="ARBA" id="ARBA00039444"/>
    </source>
</evidence>
<evidence type="ECO:0000313" key="6">
    <source>
        <dbReference type="EMBL" id="KAG9248906.1"/>
    </source>
</evidence>
<dbReference type="InterPro" id="IPR035810">
    <property type="entry name" value="PEBP_euk"/>
</dbReference>
<dbReference type="SUPFAM" id="SSF49777">
    <property type="entry name" value="PEBP-like"/>
    <property type="match status" value="1"/>
</dbReference>
<comment type="similarity">
    <text evidence="4">Belongs to the phosphatidylethanolamine-binding protein family. Mitochondrion-specific ribosomal protein mL38 subfamily.</text>
</comment>
<dbReference type="AlphaFoldDB" id="A0A9P7ZBL2"/>
<dbReference type="CDD" id="cd00866">
    <property type="entry name" value="PEBP_euk"/>
    <property type="match status" value="1"/>
</dbReference>
<gene>
    <name evidence="6" type="ORF">BJ878DRAFT_485935</name>
</gene>
<evidence type="ECO:0000256" key="1">
    <source>
        <dbReference type="ARBA" id="ARBA00004173"/>
    </source>
</evidence>
<comment type="function">
    <text evidence="3">Component of the mitochondrial ribosome (mitoribosome), a dedicated translation machinery responsible for the synthesis of mitochondrial genome-encoded proteins, including at least some of the essential transmembrane subunits of the mitochondrial respiratory chain. The mitoribosomes are attached to the mitochondrial inner membrane and translation products are cotranslationally integrated into the membrane.</text>
</comment>
<evidence type="ECO:0000256" key="2">
    <source>
        <dbReference type="ARBA" id="ARBA00023128"/>
    </source>
</evidence>
<dbReference type="GO" id="GO:0005840">
    <property type="term" value="C:ribosome"/>
    <property type="evidence" value="ECO:0007669"/>
    <property type="project" value="UniProtKB-KW"/>
</dbReference>
<dbReference type="GO" id="GO:0005739">
    <property type="term" value="C:mitochondrion"/>
    <property type="evidence" value="ECO:0007669"/>
    <property type="project" value="UniProtKB-SubCell"/>
</dbReference>
<dbReference type="Proteomes" id="UP000887226">
    <property type="component" value="Unassembled WGS sequence"/>
</dbReference>
<keyword evidence="2" id="KW-0496">Mitochondrion</keyword>
<comment type="caution">
    <text evidence="6">The sequence shown here is derived from an EMBL/GenBank/DDBJ whole genome shotgun (WGS) entry which is preliminary data.</text>
</comment>
<dbReference type="Gene3D" id="3.90.280.10">
    <property type="entry name" value="PEBP-like"/>
    <property type="match status" value="1"/>
</dbReference>
<organism evidence="6 7">
    <name type="scientific">Calycina marina</name>
    <dbReference type="NCBI Taxonomy" id="1763456"/>
    <lineage>
        <taxon>Eukaryota</taxon>
        <taxon>Fungi</taxon>
        <taxon>Dikarya</taxon>
        <taxon>Ascomycota</taxon>
        <taxon>Pezizomycotina</taxon>
        <taxon>Leotiomycetes</taxon>
        <taxon>Helotiales</taxon>
        <taxon>Pezizellaceae</taxon>
        <taxon>Calycina</taxon>
    </lineage>
</organism>
<dbReference type="InterPro" id="IPR008914">
    <property type="entry name" value="PEBP"/>
</dbReference>
<keyword evidence="7" id="KW-1185">Reference proteome</keyword>
<keyword evidence="6" id="KW-0689">Ribosomal protein</keyword>
<evidence type="ECO:0000313" key="7">
    <source>
        <dbReference type="Proteomes" id="UP000887226"/>
    </source>
</evidence>
<sequence length="446" mass="51023">MTTCRRAARSLAECLRINHHSKTYSIPIRAFASSACSNEVAQAATETVTPTFDPNTVTSIKGERTLMKTGVLPVGSRRRRAAVKTSDNIPFELLPYQCFQEARKVLMEDRQEKLELIKKERLRISNLLAADYSNKPNGEQLKHARLAGMRQHLEYLKIQADINDPLIKKRFEDGESDMTKPIYRYLADRKWRAHQHKLIVQRIDQLGIVPDLLPQFEPTAEVRMAFGKRVVHPGEFIDSRVSEMMPRLNVQVFDKGERLITVIVFDSDVPDLNNDGFTSRIHYMASNIPMSPTDTSLPFSHASKEDQLVHSWIPPFAQKGSPYHRYSVWVLQQESGKLNVEELRQLKREGGNLRWIQPKFKLDPIGVHVFRSIWDEGTAGVMERAGVDGADVEFKRKKIEALKPKQKARGWEARHAGPKYASLRKGRDAHLKRVVKKHTRGRKGGH</sequence>
<dbReference type="FunFam" id="3.90.280.10:FF:000004">
    <property type="entry name" value="Mitochondrial large ribosomal subunit YmL35"/>
    <property type="match status" value="1"/>
</dbReference>
<accession>A0A9P7ZBL2</accession>